<proteinExistence type="predicted"/>
<accession>A0A1G6P5R8</accession>
<evidence type="ECO:0000313" key="2">
    <source>
        <dbReference type="EMBL" id="SDC75348.1"/>
    </source>
</evidence>
<feature type="domain" description="NAD-dependent epimerase/dehydratase" evidence="1">
    <location>
        <begin position="30"/>
        <end position="196"/>
    </location>
</feature>
<dbReference type="STRING" id="1236220.SAMN04488112_11580"/>
<name>A0A1G6P5R8_9BACL</name>
<evidence type="ECO:0000259" key="1">
    <source>
        <dbReference type="Pfam" id="PF01370"/>
    </source>
</evidence>
<protein>
    <submittedName>
        <fullName evidence="2">Nucleoside-diphosphate-sugar epimerase</fullName>
    </submittedName>
</protein>
<dbReference type="Gene3D" id="3.40.50.720">
    <property type="entry name" value="NAD(P)-binding Rossmann-like Domain"/>
    <property type="match status" value="1"/>
</dbReference>
<keyword evidence="3" id="KW-1185">Reference proteome</keyword>
<evidence type="ECO:0000313" key="3">
    <source>
        <dbReference type="Proteomes" id="UP000199387"/>
    </source>
</evidence>
<dbReference type="InterPro" id="IPR036291">
    <property type="entry name" value="NAD(P)-bd_dom_sf"/>
</dbReference>
<dbReference type="AlphaFoldDB" id="A0A1G6P5R8"/>
<reference evidence="2 3" key="1">
    <citation type="submission" date="2016-10" db="EMBL/GenBank/DDBJ databases">
        <authorList>
            <person name="de Groot N.N."/>
        </authorList>
    </citation>
    <scope>NUCLEOTIDE SEQUENCE [LARGE SCALE GENOMIC DNA]</scope>
    <source>
        <strain evidence="2 3">DSM 45514</strain>
    </source>
</reference>
<sequence>MITVEELEKHLTRPSEELVQEMASLKGDLLILGVGGKMGPTLAKLAKNALQAAGRKNRVIGVSRFSTDKLRQHLEAQGVDTVSADLMEEDQLRALPQADNIIFMAGRKFGTYGEEHQTWAMNAYLPGRVAENYRNSRIVSFSTGNVYPLLPLAWGGASEEQPADPVGEYGQSCLGRERVFQYFSRKHGIPMVLFRLNYAIDLRYGVLLEIAQAVQAEEAIDLRMGNVNVIWQGDANEMALRSLFHCESPPRVLNVTGPENISVRWVAEEFGRKLGKKPVFVNEEEPRALLSNASCAHHLFGYPKVSLRQMIDWTVRWIEAGGVTLDRPTHFQEREGVF</sequence>
<dbReference type="Proteomes" id="UP000199387">
    <property type="component" value="Unassembled WGS sequence"/>
</dbReference>
<dbReference type="EMBL" id="FMZA01000015">
    <property type="protein sequence ID" value="SDC75348.1"/>
    <property type="molecule type" value="Genomic_DNA"/>
</dbReference>
<gene>
    <name evidence="2" type="ORF">SAMN04488112_11580</name>
</gene>
<dbReference type="Pfam" id="PF01370">
    <property type="entry name" value="Epimerase"/>
    <property type="match status" value="1"/>
</dbReference>
<dbReference type="SUPFAM" id="SSF51735">
    <property type="entry name" value="NAD(P)-binding Rossmann-fold domains"/>
    <property type="match status" value="1"/>
</dbReference>
<dbReference type="RefSeq" id="WP_091571284.1">
    <property type="nucleotide sequence ID" value="NZ_FMZA01000015.1"/>
</dbReference>
<dbReference type="OrthoDB" id="9785845at2"/>
<organism evidence="2 3">
    <name type="scientific">Melghirimyces thermohalophilus</name>
    <dbReference type="NCBI Taxonomy" id="1236220"/>
    <lineage>
        <taxon>Bacteria</taxon>
        <taxon>Bacillati</taxon>
        <taxon>Bacillota</taxon>
        <taxon>Bacilli</taxon>
        <taxon>Bacillales</taxon>
        <taxon>Thermoactinomycetaceae</taxon>
        <taxon>Melghirimyces</taxon>
    </lineage>
</organism>
<dbReference type="InterPro" id="IPR001509">
    <property type="entry name" value="Epimerase_deHydtase"/>
</dbReference>